<protein>
    <recommendedName>
        <fullName evidence="2">Antitoxin</fullName>
    </recommendedName>
</protein>
<dbReference type="Pfam" id="PF02604">
    <property type="entry name" value="PhdYeFM_antitox"/>
    <property type="match status" value="1"/>
</dbReference>
<reference evidence="3 4" key="1">
    <citation type="journal article" date="2021" name="Genome Biol. Evol.">
        <title>Complete Genome Sequencing of a Novel Gloeobacter Species from a Waterfall Cave in Mexico.</title>
        <authorList>
            <person name="Saw J.H."/>
            <person name="Cardona T."/>
            <person name="Montejano G."/>
        </authorList>
    </citation>
    <scope>NUCLEOTIDE SEQUENCE [LARGE SCALE GENOMIC DNA]</scope>
    <source>
        <strain evidence="3">MG652769</strain>
    </source>
</reference>
<name>A0ABY3PPZ7_9CYAN</name>
<dbReference type="Proteomes" id="UP001054846">
    <property type="component" value="Chromosome"/>
</dbReference>
<comment type="similarity">
    <text evidence="1 2">Belongs to the phD/YefM antitoxin family.</text>
</comment>
<gene>
    <name evidence="3" type="ORF">ISF26_05430</name>
</gene>
<dbReference type="PANTHER" id="PTHR35377">
    <property type="entry name" value="ANTITOXIN VAPB49-RELATED-RELATED"/>
    <property type="match status" value="1"/>
</dbReference>
<comment type="function">
    <text evidence="2">Antitoxin component of a type II toxin-antitoxin (TA) system.</text>
</comment>
<dbReference type="InterPro" id="IPR051416">
    <property type="entry name" value="phD-YefM_TA_antitoxins"/>
</dbReference>
<dbReference type="SUPFAM" id="SSF143120">
    <property type="entry name" value="YefM-like"/>
    <property type="match status" value="1"/>
</dbReference>
<dbReference type="InterPro" id="IPR036165">
    <property type="entry name" value="YefM-like_sf"/>
</dbReference>
<evidence type="ECO:0000313" key="4">
    <source>
        <dbReference type="Proteomes" id="UP001054846"/>
    </source>
</evidence>
<dbReference type="InterPro" id="IPR006442">
    <property type="entry name" value="Antitoxin_Phd/YefM"/>
</dbReference>
<dbReference type="EMBL" id="CP063845">
    <property type="protein sequence ID" value="UFP95682.1"/>
    <property type="molecule type" value="Genomic_DNA"/>
</dbReference>
<evidence type="ECO:0000256" key="1">
    <source>
        <dbReference type="ARBA" id="ARBA00009981"/>
    </source>
</evidence>
<evidence type="ECO:0000256" key="2">
    <source>
        <dbReference type="RuleBase" id="RU362080"/>
    </source>
</evidence>
<keyword evidence="4" id="KW-1185">Reference proteome</keyword>
<dbReference type="Gene3D" id="3.40.1620.10">
    <property type="entry name" value="YefM-like domain"/>
    <property type="match status" value="1"/>
</dbReference>
<dbReference type="NCBIfam" id="TIGR01552">
    <property type="entry name" value="phd_fam"/>
    <property type="match status" value="1"/>
</dbReference>
<proteinExistence type="inferred from homology"/>
<evidence type="ECO:0000313" key="3">
    <source>
        <dbReference type="EMBL" id="UFP95682.1"/>
    </source>
</evidence>
<sequence length="83" mass="9206">MREIGAFEAKNKLGTLLDWVENGEEVVITRHGKAVARLIPNSVGPDRTKAVAAARRIRERAAALKAGPFDWPEWKTDRDAGRP</sequence>
<dbReference type="PANTHER" id="PTHR35377:SF8">
    <property type="entry name" value="ANTITOXIN VAPB22"/>
    <property type="match status" value="1"/>
</dbReference>
<organism evidence="3 4">
    <name type="scientific">Gloeobacter morelensis MG652769</name>
    <dbReference type="NCBI Taxonomy" id="2781736"/>
    <lineage>
        <taxon>Bacteria</taxon>
        <taxon>Bacillati</taxon>
        <taxon>Cyanobacteriota</taxon>
        <taxon>Cyanophyceae</taxon>
        <taxon>Gloeobacterales</taxon>
        <taxon>Gloeobacteraceae</taxon>
        <taxon>Gloeobacter</taxon>
        <taxon>Gloeobacter morelensis</taxon>
    </lineage>
</organism>
<accession>A0ABY3PPZ7</accession>
<dbReference type="RefSeq" id="WP_230842904.1">
    <property type="nucleotide sequence ID" value="NZ_CP063845.1"/>
</dbReference>